<dbReference type="AlphaFoldDB" id="A0ABD3VZ58"/>
<evidence type="ECO:0000256" key="3">
    <source>
        <dbReference type="ARBA" id="ARBA00005469"/>
    </source>
</evidence>
<evidence type="ECO:0000256" key="5">
    <source>
        <dbReference type="ARBA" id="ARBA00022884"/>
    </source>
</evidence>
<protein>
    <submittedName>
        <fullName evidence="7">Uncharacterized protein</fullName>
    </submittedName>
</protein>
<comment type="similarity">
    <text evidence="3">Belongs to the SHFL family.</text>
</comment>
<evidence type="ECO:0000256" key="4">
    <source>
        <dbReference type="ARBA" id="ARBA00022490"/>
    </source>
</evidence>
<evidence type="ECO:0000313" key="7">
    <source>
        <dbReference type="EMBL" id="KAL3866915.1"/>
    </source>
</evidence>
<comment type="subcellular location">
    <subcellularLocation>
        <location evidence="2">Cytoplasm</location>
        <location evidence="2">Cytoplasmic ribonucleoprotein granule</location>
    </subcellularLocation>
    <subcellularLocation>
        <location evidence="1">Nucleus</location>
    </subcellularLocation>
</comment>
<dbReference type="GO" id="GO:0005634">
    <property type="term" value="C:nucleus"/>
    <property type="evidence" value="ECO:0007669"/>
    <property type="project" value="UniProtKB-SubCell"/>
</dbReference>
<accession>A0ABD3VZ58</accession>
<dbReference type="GO" id="GO:0036464">
    <property type="term" value="C:cytoplasmic ribonucleoprotein granule"/>
    <property type="evidence" value="ECO:0007669"/>
    <property type="project" value="UniProtKB-SubCell"/>
</dbReference>
<dbReference type="InterPro" id="IPR026795">
    <property type="entry name" value="SHFL"/>
</dbReference>
<keyword evidence="4" id="KW-0963">Cytoplasm</keyword>
<dbReference type="PANTHER" id="PTHR16135:SF2">
    <property type="entry name" value="SHIFTLESS ANTIVIRAL INHIBITOR OF RIBOSOMAL FRAMESHIFTING PROTEIN"/>
    <property type="match status" value="1"/>
</dbReference>
<keyword evidence="5" id="KW-0694">RNA-binding</keyword>
<sequence length="273" mass="31169">MAQGGNGDRISWEDLKEARRVQELFHGRFSEHDAVQLYLHCNRNLQDTVNFVFEGEPHDIRNVIGGGEWQVVASRNNRNIAELLRNDIPAEIRQFGCQDCDNMWWHRVPSRKQVSRCKVCHRKFDVIPRENEWGWAKHICDSCGNEFHGFGAMNHTESPCYNCGNRCVPVEIIPPFRRTNTGNSRRTRNVHSCTAPNCYNRAPVHGNVPIVSMCVHPLSTGRRVFNHSQPHTSTGSTVKTFLDQDDLQSFCQYEPSLDDISEDSSSGNDDNSD</sequence>
<dbReference type="PANTHER" id="PTHR16135">
    <property type="entry name" value="REPRESSOR OF YIELD OF DENV PROTEIN"/>
    <property type="match status" value="1"/>
</dbReference>
<evidence type="ECO:0000256" key="2">
    <source>
        <dbReference type="ARBA" id="ARBA00004331"/>
    </source>
</evidence>
<organism evidence="7 8">
    <name type="scientific">Sinanodonta woodiana</name>
    <name type="common">Chinese pond mussel</name>
    <name type="synonym">Anodonta woodiana</name>
    <dbReference type="NCBI Taxonomy" id="1069815"/>
    <lineage>
        <taxon>Eukaryota</taxon>
        <taxon>Metazoa</taxon>
        <taxon>Spiralia</taxon>
        <taxon>Lophotrochozoa</taxon>
        <taxon>Mollusca</taxon>
        <taxon>Bivalvia</taxon>
        <taxon>Autobranchia</taxon>
        <taxon>Heteroconchia</taxon>
        <taxon>Palaeoheterodonta</taxon>
        <taxon>Unionida</taxon>
        <taxon>Unionoidea</taxon>
        <taxon>Unionidae</taxon>
        <taxon>Unioninae</taxon>
        <taxon>Sinanodonta</taxon>
    </lineage>
</organism>
<proteinExistence type="inferred from homology"/>
<dbReference type="EMBL" id="JBJQND010000009">
    <property type="protein sequence ID" value="KAL3866915.1"/>
    <property type="molecule type" value="Genomic_DNA"/>
</dbReference>
<keyword evidence="8" id="KW-1185">Reference proteome</keyword>
<gene>
    <name evidence="7" type="ORF">ACJMK2_044164</name>
</gene>
<name>A0ABD3VZ58_SINWO</name>
<dbReference type="GO" id="GO:0003723">
    <property type="term" value="F:RNA binding"/>
    <property type="evidence" value="ECO:0007669"/>
    <property type="project" value="UniProtKB-KW"/>
</dbReference>
<comment type="caution">
    <text evidence="7">The sequence shown here is derived from an EMBL/GenBank/DDBJ whole genome shotgun (WGS) entry which is preliminary data.</text>
</comment>
<keyword evidence="6" id="KW-0539">Nucleus</keyword>
<dbReference type="Proteomes" id="UP001634394">
    <property type="component" value="Unassembled WGS sequence"/>
</dbReference>
<evidence type="ECO:0000256" key="6">
    <source>
        <dbReference type="ARBA" id="ARBA00023242"/>
    </source>
</evidence>
<reference evidence="7 8" key="1">
    <citation type="submission" date="2024-11" db="EMBL/GenBank/DDBJ databases">
        <title>Chromosome-level genome assembly of the freshwater bivalve Anodonta woodiana.</title>
        <authorList>
            <person name="Chen X."/>
        </authorList>
    </citation>
    <scope>NUCLEOTIDE SEQUENCE [LARGE SCALE GENOMIC DNA]</scope>
    <source>
        <strain evidence="7">MN2024</strain>
        <tissue evidence="7">Gills</tissue>
    </source>
</reference>
<evidence type="ECO:0000256" key="1">
    <source>
        <dbReference type="ARBA" id="ARBA00004123"/>
    </source>
</evidence>
<evidence type="ECO:0000313" key="8">
    <source>
        <dbReference type="Proteomes" id="UP001634394"/>
    </source>
</evidence>
<dbReference type="Pfam" id="PF15135">
    <property type="entry name" value="UPF0515"/>
    <property type="match status" value="1"/>
</dbReference>